<proteinExistence type="predicted"/>
<dbReference type="SUPFAM" id="SSF52540">
    <property type="entry name" value="P-loop containing nucleoside triphosphate hydrolases"/>
    <property type="match status" value="1"/>
</dbReference>
<dbReference type="Proteomes" id="UP001201262">
    <property type="component" value="Unassembled WGS sequence"/>
</dbReference>
<dbReference type="SMART" id="SM00028">
    <property type="entry name" value="TPR"/>
    <property type="match status" value="6"/>
</dbReference>
<dbReference type="InterPro" id="IPR027417">
    <property type="entry name" value="P-loop_NTPase"/>
</dbReference>
<keyword evidence="2" id="KW-1185">Reference proteome</keyword>
<dbReference type="PANTHER" id="PTHR46082">
    <property type="entry name" value="ATP/GTP-BINDING PROTEIN-RELATED"/>
    <property type="match status" value="1"/>
</dbReference>
<evidence type="ECO:0000313" key="2">
    <source>
        <dbReference type="Proteomes" id="UP001201262"/>
    </source>
</evidence>
<dbReference type="InterPro" id="IPR019734">
    <property type="entry name" value="TPR_rpt"/>
</dbReference>
<comment type="caution">
    <text evidence="1">The sequence shown here is derived from an EMBL/GenBank/DDBJ whole genome shotgun (WGS) entry which is preliminary data.</text>
</comment>
<evidence type="ECO:0008006" key="3">
    <source>
        <dbReference type="Google" id="ProtNLM"/>
    </source>
</evidence>
<dbReference type="SUPFAM" id="SSF53167">
    <property type="entry name" value="Purine and uridine phosphorylases"/>
    <property type="match status" value="1"/>
</dbReference>
<dbReference type="EMBL" id="JAJTJA010000012">
    <property type="protein sequence ID" value="KAH8691517.1"/>
    <property type="molecule type" value="Genomic_DNA"/>
</dbReference>
<reference evidence="1" key="1">
    <citation type="submission" date="2021-12" db="EMBL/GenBank/DDBJ databases">
        <title>Convergent genome expansion in fungi linked to evolution of root-endophyte symbiosis.</title>
        <authorList>
            <consortium name="DOE Joint Genome Institute"/>
            <person name="Ke Y.-H."/>
            <person name="Bonito G."/>
            <person name="Liao H.-L."/>
            <person name="Looney B."/>
            <person name="Rojas-Flechas A."/>
            <person name="Nash J."/>
            <person name="Hameed K."/>
            <person name="Schadt C."/>
            <person name="Martin F."/>
            <person name="Crous P.W."/>
            <person name="Miettinen O."/>
            <person name="Magnuson J.K."/>
            <person name="Labbe J."/>
            <person name="Jacobson D."/>
            <person name="Doktycz M.J."/>
            <person name="Veneault-Fourrey C."/>
            <person name="Kuo A."/>
            <person name="Mondo S."/>
            <person name="Calhoun S."/>
            <person name="Riley R."/>
            <person name="Ohm R."/>
            <person name="LaButti K."/>
            <person name="Andreopoulos B."/>
            <person name="Pangilinan J."/>
            <person name="Nolan M."/>
            <person name="Tritt A."/>
            <person name="Clum A."/>
            <person name="Lipzen A."/>
            <person name="Daum C."/>
            <person name="Barry K."/>
            <person name="Grigoriev I.V."/>
            <person name="Vilgalys R."/>
        </authorList>
    </citation>
    <scope>NUCLEOTIDE SEQUENCE</scope>
    <source>
        <strain evidence="1">PMI_201</strain>
    </source>
</reference>
<dbReference type="GO" id="GO:0009116">
    <property type="term" value="P:nucleoside metabolic process"/>
    <property type="evidence" value="ECO:0007669"/>
    <property type="project" value="InterPro"/>
</dbReference>
<accession>A0AAD4KHT4</accession>
<dbReference type="SUPFAM" id="SSF48452">
    <property type="entry name" value="TPR-like"/>
    <property type="match status" value="2"/>
</dbReference>
<dbReference type="GeneID" id="70251362"/>
<protein>
    <recommendedName>
        <fullName evidence="3">Nucleoside phosphorylase domain-containing protein</fullName>
    </recommendedName>
</protein>
<dbReference type="PANTHER" id="PTHR46082:SF11">
    <property type="entry name" value="AAA+ ATPASE DOMAIN-CONTAINING PROTEIN-RELATED"/>
    <property type="match status" value="1"/>
</dbReference>
<dbReference type="RefSeq" id="XP_046067609.1">
    <property type="nucleotide sequence ID" value="XM_046221075.1"/>
</dbReference>
<dbReference type="InterPro" id="IPR011990">
    <property type="entry name" value="TPR-like_helical_dom_sf"/>
</dbReference>
<dbReference type="InterPro" id="IPR035994">
    <property type="entry name" value="Nucleoside_phosphorylase_sf"/>
</dbReference>
<organism evidence="1 2">
    <name type="scientific">Talaromyces proteolyticus</name>
    <dbReference type="NCBI Taxonomy" id="1131652"/>
    <lineage>
        <taxon>Eukaryota</taxon>
        <taxon>Fungi</taxon>
        <taxon>Dikarya</taxon>
        <taxon>Ascomycota</taxon>
        <taxon>Pezizomycotina</taxon>
        <taxon>Eurotiomycetes</taxon>
        <taxon>Eurotiomycetidae</taxon>
        <taxon>Eurotiales</taxon>
        <taxon>Trichocomaceae</taxon>
        <taxon>Talaromyces</taxon>
        <taxon>Talaromyces sect. Bacilispori</taxon>
    </lineage>
</organism>
<dbReference type="Pfam" id="PF13424">
    <property type="entry name" value="TPR_12"/>
    <property type="match status" value="4"/>
</dbReference>
<dbReference type="Gene3D" id="3.40.50.1580">
    <property type="entry name" value="Nucleoside phosphorylase domain"/>
    <property type="match status" value="1"/>
</dbReference>
<dbReference type="Gene3D" id="3.40.50.300">
    <property type="entry name" value="P-loop containing nucleotide triphosphate hydrolases"/>
    <property type="match status" value="1"/>
</dbReference>
<dbReference type="InterPro" id="IPR053137">
    <property type="entry name" value="NLR-like"/>
</dbReference>
<gene>
    <name evidence="1" type="ORF">BGW36DRAFT_432067</name>
</gene>
<dbReference type="Pfam" id="PF13374">
    <property type="entry name" value="TPR_10"/>
    <property type="match status" value="3"/>
</dbReference>
<evidence type="ECO:0000313" key="1">
    <source>
        <dbReference type="EMBL" id="KAH8691517.1"/>
    </source>
</evidence>
<name>A0AAD4KHT4_9EURO</name>
<dbReference type="Gene3D" id="1.25.40.10">
    <property type="entry name" value="Tetratricopeptide repeat domain"/>
    <property type="match status" value="3"/>
</dbReference>
<sequence length="1354" mass="151237">MAASTLSHNDYTVVWICALPLEMAAAKAMLDETHGSLSQRPSDHNTYTLGRAHDHNVVIACLPSGIYGTISANSVLEQILGTFQSLRFSLMVGIGGGVPTKADIRLGDVVVSKPTDKGSGVIQYDYGKTLSDGCFQCTAFLNKPPQILLTAVSQIESDRMMGRRQIKQRIFEALEKNEEMKKGFSRPGSDQIFHATYPHQDSLRDCSTCDPNELVPRKPRATDEPFLHYGLIASGNQVMKDAQTRDKIAEESNILCFEMEAAGLMDRFPCLVIRGICDYCDSHKQKQWQGYAALAAAAYAKLLLSKVPMDTAGKGRATVAKYNEHYHVPHNPCSYFTGREHILTEIEAALLLSEPRTTQRREASNLTRRYRKENFLNAARFWGVFWLNASSVSAIRDSFVYIALKAGLKPCKVDGVRYPSNSVSGTHLFQTCDEEPMGHSSNDATEMALEAMSWLANLSENWLLIIDNADDPKIDVCKYCPSSIYGNILITTRNRDCRRIATAGNQEIAEMSVEDGITLLLKVADKSTSDRECRSQAQHIAERLGYLALALVFAGAAISEKQCELGEYLDLYARNFRRLMSSRLAQGNDGYQFSVYTTWEISRQTIADSKYEESAQALEILDISASLHFPEIPEMIFNGAPPRRKAKSRPVFERVESFLSLFNIFQMGGWHAPMIESKEGNVGIRQALACLKMFPFDEGLQRDLGGTRKALVLLNKLSLINFNVETKSFSMHRLVHEWTKDNLDDENRQWSRWAACTGLVYAATMSSEGRREVATGDSRRCLASNLSFFLSSGQSELPVDRYLNAAQSRVASRLAMIFSADGKYGEAEELYRESLVGMENSLSKTHPDTLVVIDRLAIVLEKQCQYDEAAVMNRRAIDGRTKLLGERNPLTLESINNLAVTLEGQGDYSEAEKLNRMVLQMREEVCGIEMESTIQSVNNLASNLRRRSSYAEATELFTRAYEYRERNMGGYHPDTMQSLSNLALSLDSQGLYDAAAEKSQEALIRRTIVLGKSHPDTLINMSHLALILLKQGDIDNAEKLNQEALRRIEGRLGPSNLDTLTVVSTLAGISQAREDYQNAERLYHRSLVGFRLQLPPNHPHILRTLINLAVVVRRQTRYGEAEILLREAMTGFKAQFGMNHQDTLICLTNLAIMLENQGKLAEAESTNREALWGFEQFMGKDHPDTLQCLHNLAGLLQVQGKYDEAEGVSRRVVEGRKARLGPDKPKTLQSIAKLAHLLHCQRRYPEASELYEKACAGFKAAGIDSKASRTCSQRFSAMQEEIKSVESTFAEGGMHSLDRIGKIGKKQKIVSQGQETAPNMGIKRRRATFDASVFEDGKLGEKRLKLTADTGQPE</sequence>
<dbReference type="GO" id="GO:0003824">
    <property type="term" value="F:catalytic activity"/>
    <property type="evidence" value="ECO:0007669"/>
    <property type="project" value="InterPro"/>
</dbReference>